<dbReference type="NCBIfam" id="TIGR00619">
    <property type="entry name" value="sbcd"/>
    <property type="match status" value="1"/>
</dbReference>
<dbReference type="Gene3D" id="3.60.21.10">
    <property type="match status" value="1"/>
</dbReference>
<sequence length="405" mass="45853">MKILHTSDWHLGHTLYNYDRSHEQQAFLQQLTRIVAEEMPDAMVVSGDIYHYSTPSAATQKMYTDGMLEIHRACSGMTIVVTAGNHDSSSKLEIDSSLWNHFGVKVVGNIERTREEVNLEKHIVEVIDEAAALKGYIIAVPHVYPQNFPMLDTETPREERQARFFQALLDEVGKMNTGGLPVVLMAHLSIEGSDRTGHDETVGGIEYVPISSMGEGYDYLALGHIHCPQNIKGNGRHARYCGTPLPVSFDEAYPHSVSIVELKGREAPQIRTIEIENPIPLVTLPKEPVVFEEAIKLLEEYPDDKPAYIRLNVLITDYLAPDCNERASNAVRGKSCKYCYIKSNREKQTSDYIARHISIQEMQEMSPLEIARLYYQEAEGEEMDEELCELMSSVVQKVREKNNLR</sequence>
<dbReference type="GO" id="GO:0006310">
    <property type="term" value="P:DNA recombination"/>
    <property type="evidence" value="ECO:0007669"/>
    <property type="project" value="UniProtKB-KW"/>
</dbReference>
<gene>
    <name evidence="7 10" type="primary">sbcD</name>
    <name evidence="10" type="ORF">BcellWH2_00507</name>
</gene>
<evidence type="ECO:0000256" key="3">
    <source>
        <dbReference type="ARBA" id="ARBA00013365"/>
    </source>
</evidence>
<dbReference type="PATRIC" id="fig|246787.4.peg.527"/>
<feature type="domain" description="Calcineurin-like phosphoesterase" evidence="8">
    <location>
        <begin position="1"/>
        <end position="228"/>
    </location>
</feature>
<dbReference type="PANTHER" id="PTHR30337">
    <property type="entry name" value="COMPONENT OF ATP-DEPENDENT DSDNA EXONUCLEASE"/>
    <property type="match status" value="1"/>
</dbReference>
<dbReference type="AlphaFoldDB" id="A0A0P0GL12"/>
<dbReference type="Proteomes" id="UP000061809">
    <property type="component" value="Chromosome"/>
</dbReference>
<dbReference type="GO" id="GO:0004519">
    <property type="term" value="F:endonuclease activity"/>
    <property type="evidence" value="ECO:0007669"/>
    <property type="project" value="UniProtKB-KW"/>
</dbReference>
<keyword evidence="5 7" id="KW-0378">Hydrolase</keyword>
<dbReference type="InterPro" id="IPR050535">
    <property type="entry name" value="DNA_Repair-Maintenance_Comp"/>
</dbReference>
<evidence type="ECO:0000256" key="6">
    <source>
        <dbReference type="ARBA" id="ARBA00022839"/>
    </source>
</evidence>
<dbReference type="InterPro" id="IPR041796">
    <property type="entry name" value="Mre11_N"/>
</dbReference>
<dbReference type="SUPFAM" id="SSF56300">
    <property type="entry name" value="Metallo-dependent phosphatases"/>
    <property type="match status" value="1"/>
</dbReference>
<reference evidence="10 11" key="1">
    <citation type="journal article" date="2015" name="Science">
        <title>Genetic determinants of in vivo fitness and diet responsiveness in multiple human gut Bacteroides.</title>
        <authorList>
            <person name="Wu M."/>
            <person name="McNulty N.P."/>
            <person name="Rodionov D.A."/>
            <person name="Khoroshkin M.S."/>
            <person name="Griffin N.W."/>
            <person name="Cheng J."/>
            <person name="Latreille P."/>
            <person name="Kerstetter R.A."/>
            <person name="Terrapon N."/>
            <person name="Henrissat B."/>
            <person name="Osterman A.L."/>
            <person name="Gordon J.I."/>
        </authorList>
    </citation>
    <scope>NUCLEOTIDE SEQUENCE [LARGE SCALE GENOMIC DNA]</scope>
    <source>
        <strain evidence="10 11">WH2</strain>
    </source>
</reference>
<dbReference type="InterPro" id="IPR004843">
    <property type="entry name" value="Calcineurin-like_PHP"/>
</dbReference>
<evidence type="ECO:0000256" key="4">
    <source>
        <dbReference type="ARBA" id="ARBA00022722"/>
    </source>
</evidence>
<keyword evidence="7" id="KW-0235">DNA replication</keyword>
<accession>A0A0P0GL12</accession>
<evidence type="ECO:0000313" key="11">
    <source>
        <dbReference type="Proteomes" id="UP000061809"/>
    </source>
</evidence>
<dbReference type="GO" id="GO:0008408">
    <property type="term" value="F:3'-5' exonuclease activity"/>
    <property type="evidence" value="ECO:0007669"/>
    <property type="project" value="InterPro"/>
</dbReference>
<evidence type="ECO:0000259" key="9">
    <source>
        <dbReference type="Pfam" id="PF12320"/>
    </source>
</evidence>
<protein>
    <recommendedName>
        <fullName evidence="3 7">Nuclease SbcCD subunit D</fullName>
    </recommendedName>
</protein>
<dbReference type="PANTHER" id="PTHR30337:SF0">
    <property type="entry name" value="NUCLEASE SBCCD SUBUNIT D"/>
    <property type="match status" value="1"/>
</dbReference>
<organism evidence="10 11">
    <name type="scientific">Bacteroides cellulosilyticus</name>
    <dbReference type="NCBI Taxonomy" id="246787"/>
    <lineage>
        <taxon>Bacteria</taxon>
        <taxon>Pseudomonadati</taxon>
        <taxon>Bacteroidota</taxon>
        <taxon>Bacteroidia</taxon>
        <taxon>Bacteroidales</taxon>
        <taxon>Bacteroidaceae</taxon>
        <taxon>Bacteroides</taxon>
    </lineage>
</organism>
<keyword evidence="6 7" id="KW-0269">Exonuclease</keyword>
<evidence type="ECO:0000256" key="7">
    <source>
        <dbReference type="RuleBase" id="RU363069"/>
    </source>
</evidence>
<dbReference type="Pfam" id="PF12320">
    <property type="entry name" value="SbcD_C"/>
    <property type="match status" value="1"/>
</dbReference>
<keyword evidence="7" id="KW-0233">DNA recombination</keyword>
<evidence type="ECO:0000256" key="2">
    <source>
        <dbReference type="ARBA" id="ARBA00011322"/>
    </source>
</evidence>
<comment type="similarity">
    <text evidence="1 7">Belongs to the SbcD family.</text>
</comment>
<evidence type="ECO:0000256" key="5">
    <source>
        <dbReference type="ARBA" id="ARBA00022801"/>
    </source>
</evidence>
<keyword evidence="4 7" id="KW-0540">Nuclease</keyword>
<evidence type="ECO:0000256" key="1">
    <source>
        <dbReference type="ARBA" id="ARBA00010555"/>
    </source>
</evidence>
<dbReference type="EMBL" id="CP012801">
    <property type="protein sequence ID" value="ALJ57775.1"/>
    <property type="molecule type" value="Genomic_DNA"/>
</dbReference>
<feature type="domain" description="Nuclease SbcCD subunit D C-terminal" evidence="9">
    <location>
        <begin position="290"/>
        <end position="377"/>
    </location>
</feature>
<name>A0A0P0GL12_9BACE</name>
<dbReference type="GO" id="GO:0006260">
    <property type="term" value="P:DNA replication"/>
    <property type="evidence" value="ECO:0007669"/>
    <property type="project" value="UniProtKB-KW"/>
</dbReference>
<dbReference type="CDD" id="cd00840">
    <property type="entry name" value="MPP_Mre11_N"/>
    <property type="match status" value="1"/>
</dbReference>
<comment type="function">
    <text evidence="7">SbcCD cleaves DNA hairpin structures. These structures can inhibit DNA replication and are intermediates in certain DNA recombination reactions. The complex acts as a 3'-&gt;5' double strand exonuclease that can open hairpins. It also has a 5' single-strand endonuclease activity.</text>
</comment>
<proteinExistence type="inferred from homology"/>
<dbReference type="InterPro" id="IPR004593">
    <property type="entry name" value="SbcD"/>
</dbReference>
<comment type="subunit">
    <text evidence="2 7">Heterodimer of SbcC and SbcD.</text>
</comment>
<dbReference type="KEGG" id="bcel:BcellWH2_00507"/>
<dbReference type="Pfam" id="PF00149">
    <property type="entry name" value="Metallophos"/>
    <property type="match status" value="1"/>
</dbReference>
<dbReference type="InterPro" id="IPR029052">
    <property type="entry name" value="Metallo-depent_PP-like"/>
</dbReference>
<keyword evidence="7" id="KW-0255">Endonuclease</keyword>
<evidence type="ECO:0000259" key="8">
    <source>
        <dbReference type="Pfam" id="PF00149"/>
    </source>
</evidence>
<dbReference type="RefSeq" id="WP_029426762.1">
    <property type="nucleotide sequence ID" value="NZ_CP012801.1"/>
</dbReference>
<evidence type="ECO:0000313" key="10">
    <source>
        <dbReference type="EMBL" id="ALJ57775.1"/>
    </source>
</evidence>
<dbReference type="InterPro" id="IPR026843">
    <property type="entry name" value="SbcD_C"/>
</dbReference>